<proteinExistence type="predicted"/>
<keyword evidence="1" id="KW-0472">Membrane</keyword>
<feature type="transmembrane region" description="Helical" evidence="1">
    <location>
        <begin position="21"/>
        <end position="41"/>
    </location>
</feature>
<dbReference type="EMBL" id="JAPWTK010000046">
    <property type="protein sequence ID" value="KAJ8954619.1"/>
    <property type="molecule type" value="Genomic_DNA"/>
</dbReference>
<keyword evidence="3" id="KW-1185">Reference proteome</keyword>
<reference evidence="2" key="1">
    <citation type="journal article" date="2023" name="Insect Mol. Biol.">
        <title>Genome sequencing provides insights into the evolution of gene families encoding plant cell wall-degrading enzymes in longhorned beetles.</title>
        <authorList>
            <person name="Shin N.R."/>
            <person name="Okamura Y."/>
            <person name="Kirsch R."/>
            <person name="Pauchet Y."/>
        </authorList>
    </citation>
    <scope>NUCLEOTIDE SEQUENCE</scope>
    <source>
        <strain evidence="2">AMC_N1</strain>
    </source>
</reference>
<gene>
    <name evidence="2" type="ORF">NQ318_003154</name>
</gene>
<name>A0AAV8YVC8_9CUCU</name>
<keyword evidence="1" id="KW-0812">Transmembrane</keyword>
<dbReference type="AlphaFoldDB" id="A0AAV8YVC8"/>
<organism evidence="2 3">
    <name type="scientific">Aromia moschata</name>
    <dbReference type="NCBI Taxonomy" id="1265417"/>
    <lineage>
        <taxon>Eukaryota</taxon>
        <taxon>Metazoa</taxon>
        <taxon>Ecdysozoa</taxon>
        <taxon>Arthropoda</taxon>
        <taxon>Hexapoda</taxon>
        <taxon>Insecta</taxon>
        <taxon>Pterygota</taxon>
        <taxon>Neoptera</taxon>
        <taxon>Endopterygota</taxon>
        <taxon>Coleoptera</taxon>
        <taxon>Polyphaga</taxon>
        <taxon>Cucujiformia</taxon>
        <taxon>Chrysomeloidea</taxon>
        <taxon>Cerambycidae</taxon>
        <taxon>Cerambycinae</taxon>
        <taxon>Callichromatini</taxon>
        <taxon>Aromia</taxon>
    </lineage>
</organism>
<dbReference type="Proteomes" id="UP001162162">
    <property type="component" value="Unassembled WGS sequence"/>
</dbReference>
<accession>A0AAV8YVC8</accession>
<keyword evidence="1" id="KW-1133">Transmembrane helix</keyword>
<sequence>MAFNTKSKIHKLQLITKYSNIFIMKVIKIVMVLEDIITLYVEEVASYNTKSAYYILHFFYDFVGLGCYIFTGNAQEIYFNLIIQQRSFVGGLLHFNLGVRFHGNFLFKNLFLFSDIMLQQIYIYRCMDEIILLPNTIVKIRYMGLFLNYHNVKTVVYLLV</sequence>
<comment type="caution">
    <text evidence="2">The sequence shown here is derived from an EMBL/GenBank/DDBJ whole genome shotgun (WGS) entry which is preliminary data.</text>
</comment>
<feature type="transmembrane region" description="Helical" evidence="1">
    <location>
        <begin position="53"/>
        <end position="71"/>
    </location>
</feature>
<protein>
    <submittedName>
        <fullName evidence="2">Uncharacterized protein</fullName>
    </submittedName>
</protein>
<evidence type="ECO:0000313" key="2">
    <source>
        <dbReference type="EMBL" id="KAJ8954619.1"/>
    </source>
</evidence>
<evidence type="ECO:0000256" key="1">
    <source>
        <dbReference type="SAM" id="Phobius"/>
    </source>
</evidence>
<evidence type="ECO:0000313" key="3">
    <source>
        <dbReference type="Proteomes" id="UP001162162"/>
    </source>
</evidence>